<comment type="caution">
    <text evidence="1">The sequence shown here is derived from an EMBL/GenBank/DDBJ whole genome shotgun (WGS) entry which is preliminary data.</text>
</comment>
<accession>A0A0G0M3C1</accession>
<evidence type="ECO:0000313" key="1">
    <source>
        <dbReference type="EMBL" id="KKQ98678.1"/>
    </source>
</evidence>
<reference evidence="1 2" key="1">
    <citation type="journal article" date="2015" name="Nature">
        <title>rRNA introns, odd ribosomes, and small enigmatic genomes across a large radiation of phyla.</title>
        <authorList>
            <person name="Brown C.T."/>
            <person name="Hug L.A."/>
            <person name="Thomas B.C."/>
            <person name="Sharon I."/>
            <person name="Castelle C.J."/>
            <person name="Singh A."/>
            <person name="Wilkins M.J."/>
            <person name="Williams K.H."/>
            <person name="Banfield J.F."/>
        </authorList>
    </citation>
    <scope>NUCLEOTIDE SEQUENCE [LARGE SCALE GENOMIC DNA]</scope>
</reference>
<organism evidence="1 2">
    <name type="scientific">Candidatus Woesebacteria bacterium GW2011_GWB1_39_12</name>
    <dbReference type="NCBI Taxonomy" id="1618574"/>
    <lineage>
        <taxon>Bacteria</taxon>
        <taxon>Candidatus Woeseibacteriota</taxon>
    </lineage>
</organism>
<evidence type="ECO:0000313" key="2">
    <source>
        <dbReference type="Proteomes" id="UP000033881"/>
    </source>
</evidence>
<gene>
    <name evidence="1" type="ORF">UT24_C0037G0017</name>
</gene>
<proteinExistence type="predicted"/>
<dbReference type="Proteomes" id="UP000033881">
    <property type="component" value="Unassembled WGS sequence"/>
</dbReference>
<sequence>MNLQEHECVRHQSWWEYDAQRIPLCRVCDVCREEKLSGYRPEILRGYTQADVDEPIEDDY</sequence>
<dbReference type="STRING" id="1618574.UT24_C0037G0017"/>
<dbReference type="AlphaFoldDB" id="A0A0G0M3C1"/>
<dbReference type="EMBL" id="LBWB01000037">
    <property type="protein sequence ID" value="KKQ98678.1"/>
    <property type="molecule type" value="Genomic_DNA"/>
</dbReference>
<protein>
    <submittedName>
        <fullName evidence="1">Uncharacterized protein</fullName>
    </submittedName>
</protein>
<name>A0A0G0M3C1_9BACT</name>